<evidence type="ECO:0000313" key="1">
    <source>
        <dbReference type="EMBL" id="KAK9157428.1"/>
    </source>
</evidence>
<reference evidence="1 2" key="1">
    <citation type="submission" date="2024-01" db="EMBL/GenBank/DDBJ databases">
        <title>Genome assemblies of Stephania.</title>
        <authorList>
            <person name="Yang L."/>
        </authorList>
    </citation>
    <scope>NUCLEOTIDE SEQUENCE [LARGE SCALE GENOMIC DNA]</scope>
    <source>
        <strain evidence="1">JXDWG</strain>
        <tissue evidence="1">Leaf</tissue>
    </source>
</reference>
<dbReference type="AlphaFoldDB" id="A0AAP0KT46"/>
<keyword evidence="2" id="KW-1185">Reference proteome</keyword>
<evidence type="ECO:0000313" key="2">
    <source>
        <dbReference type="Proteomes" id="UP001419268"/>
    </source>
</evidence>
<gene>
    <name evidence="1" type="ORF">Scep_004002</name>
</gene>
<comment type="caution">
    <text evidence="1">The sequence shown here is derived from an EMBL/GenBank/DDBJ whole genome shotgun (WGS) entry which is preliminary data.</text>
</comment>
<dbReference type="Proteomes" id="UP001419268">
    <property type="component" value="Unassembled WGS sequence"/>
</dbReference>
<protein>
    <submittedName>
        <fullName evidence="1">Uncharacterized protein</fullName>
    </submittedName>
</protein>
<organism evidence="1 2">
    <name type="scientific">Stephania cephalantha</name>
    <dbReference type="NCBI Taxonomy" id="152367"/>
    <lineage>
        <taxon>Eukaryota</taxon>
        <taxon>Viridiplantae</taxon>
        <taxon>Streptophyta</taxon>
        <taxon>Embryophyta</taxon>
        <taxon>Tracheophyta</taxon>
        <taxon>Spermatophyta</taxon>
        <taxon>Magnoliopsida</taxon>
        <taxon>Ranunculales</taxon>
        <taxon>Menispermaceae</taxon>
        <taxon>Menispermoideae</taxon>
        <taxon>Cissampelideae</taxon>
        <taxon>Stephania</taxon>
    </lineage>
</organism>
<dbReference type="EMBL" id="JBBNAG010000002">
    <property type="protein sequence ID" value="KAK9157428.1"/>
    <property type="molecule type" value="Genomic_DNA"/>
</dbReference>
<proteinExistence type="predicted"/>
<accession>A0AAP0KT46</accession>
<name>A0AAP0KT46_9MAGN</name>
<sequence length="96" mass="10768">MVHAAPVTAVVSVLPEIAAPAVATLNERDTGFDLTLEARQTGKYKRYRPRKFNGDSDVSKAKKFIRIHEKIQRLLRLEDSKRPRLVAFSFSGDIGT</sequence>